<keyword evidence="5 8" id="KW-0256">Endoplasmic reticulum</keyword>
<dbReference type="PANTHER" id="PTHR22760">
    <property type="entry name" value="GLYCOSYLTRANSFERASE"/>
    <property type="match status" value="1"/>
</dbReference>
<dbReference type="OrthoDB" id="416834at2759"/>
<accession>A0A1V9YPG0</accession>
<dbReference type="Proteomes" id="UP000243579">
    <property type="component" value="Unassembled WGS sequence"/>
</dbReference>
<evidence type="ECO:0000256" key="7">
    <source>
        <dbReference type="ARBA" id="ARBA00023136"/>
    </source>
</evidence>
<keyword evidence="9" id="KW-0732">Signal</keyword>
<dbReference type="GO" id="GO:0000026">
    <property type="term" value="F:alpha-1,2-mannosyltransferase activity"/>
    <property type="evidence" value="ECO:0007669"/>
    <property type="project" value="TreeGrafter"/>
</dbReference>
<feature type="transmembrane region" description="Helical" evidence="8">
    <location>
        <begin position="181"/>
        <end position="204"/>
    </location>
</feature>
<evidence type="ECO:0000256" key="5">
    <source>
        <dbReference type="ARBA" id="ARBA00022824"/>
    </source>
</evidence>
<evidence type="ECO:0000256" key="8">
    <source>
        <dbReference type="RuleBase" id="RU363075"/>
    </source>
</evidence>
<comment type="subcellular location">
    <subcellularLocation>
        <location evidence="1 8">Endoplasmic reticulum membrane</location>
        <topology evidence="1 8">Multi-pass membrane protein</topology>
    </subcellularLocation>
</comment>
<evidence type="ECO:0000256" key="1">
    <source>
        <dbReference type="ARBA" id="ARBA00004477"/>
    </source>
</evidence>
<keyword evidence="7 8" id="KW-0472">Membrane</keyword>
<name>A0A1V9YPG0_ACHHY</name>
<organism evidence="10 11">
    <name type="scientific">Achlya hypogyna</name>
    <name type="common">Oomycete</name>
    <name type="synonym">Protoachlya hypogyna</name>
    <dbReference type="NCBI Taxonomy" id="1202772"/>
    <lineage>
        <taxon>Eukaryota</taxon>
        <taxon>Sar</taxon>
        <taxon>Stramenopiles</taxon>
        <taxon>Oomycota</taxon>
        <taxon>Saprolegniomycetes</taxon>
        <taxon>Saprolegniales</taxon>
        <taxon>Achlyaceae</taxon>
        <taxon>Achlya</taxon>
    </lineage>
</organism>
<keyword evidence="6 8" id="KW-1133">Transmembrane helix</keyword>
<dbReference type="Pfam" id="PF03901">
    <property type="entry name" value="Glyco_transf_22"/>
    <property type="match status" value="1"/>
</dbReference>
<feature type="transmembrane region" description="Helical" evidence="8">
    <location>
        <begin position="269"/>
        <end position="293"/>
    </location>
</feature>
<dbReference type="PANTHER" id="PTHR22760:SF4">
    <property type="entry name" value="GPI MANNOSYLTRANSFERASE 3"/>
    <property type="match status" value="1"/>
</dbReference>
<dbReference type="GO" id="GO:0006506">
    <property type="term" value="P:GPI anchor biosynthetic process"/>
    <property type="evidence" value="ECO:0007669"/>
    <property type="project" value="TreeGrafter"/>
</dbReference>
<evidence type="ECO:0000256" key="2">
    <source>
        <dbReference type="ARBA" id="ARBA00022676"/>
    </source>
</evidence>
<evidence type="ECO:0000256" key="9">
    <source>
        <dbReference type="SAM" id="SignalP"/>
    </source>
</evidence>
<keyword evidence="3 10" id="KW-0808">Transferase</keyword>
<feature type="chain" id="PRO_5013139517" description="Mannosyltransferase" evidence="9">
    <location>
        <begin position="18"/>
        <end position="507"/>
    </location>
</feature>
<dbReference type="EC" id="2.4.1.-" evidence="8"/>
<comment type="caution">
    <text evidence="10">The sequence shown here is derived from an EMBL/GenBank/DDBJ whole genome shotgun (WGS) entry which is preliminary data.</text>
</comment>
<dbReference type="InterPro" id="IPR005599">
    <property type="entry name" value="GPI_mannosylTrfase"/>
</dbReference>
<dbReference type="GO" id="GO:0005789">
    <property type="term" value="C:endoplasmic reticulum membrane"/>
    <property type="evidence" value="ECO:0007669"/>
    <property type="project" value="UniProtKB-SubCell"/>
</dbReference>
<comment type="caution">
    <text evidence="8">Lacks conserved residue(s) required for the propagation of feature annotation.</text>
</comment>
<keyword evidence="2 8" id="KW-0328">Glycosyltransferase</keyword>
<keyword evidence="11" id="KW-1185">Reference proteome</keyword>
<evidence type="ECO:0000256" key="6">
    <source>
        <dbReference type="ARBA" id="ARBA00022989"/>
    </source>
</evidence>
<evidence type="ECO:0000256" key="3">
    <source>
        <dbReference type="ARBA" id="ARBA00022679"/>
    </source>
</evidence>
<comment type="similarity">
    <text evidence="8">Belongs to the glycosyltransferase 22 family.</text>
</comment>
<sequence length="507" mass="57100">MQGRWVAALVAFRLANALFVRTYYNPDEFWQSSEVAHHLVYGYGYLYERVAARLTTWEWQPDARLRGYAHPALFALLYKFLQLLGLDTPWAVAYGPRLLQGLLAAVGDVFLYKLAFRYLGEGAARWALFSQLTSWFAFYTLVRTYSNSVEAVCTTVALAFWPWAHETDAAKPAAFWRRAHWGLGVAAIGVVFRPTNAVLWLFLGLRLLAAAPDPRYLLLSIVAPIAAVALGAMLLIDRVGYGSWTFVPLNFVRFNVLEGKDALYGAHPWHWYLLAGFPEAAATSLPLALYGVCRTHRRELAALVLWALVVYSCGAHKEPRFLLPLLPPTFVYAGRGLQCLAVELPTKLFRLLVALCVLANGAAAIFLARYHQRAPLDVLDHLRDAVQRDPAASIDLFLPCHATPFYSHIHRNVPMWSPSCAPEYREVGTESDRVRAAPLAVAEERYAVYRPTFIVMYTSSAAAINPVRLASWGYVEDARFFHSQFNMDLDVPGFEAHMLVYRHTRKT</sequence>
<gene>
    <name evidence="10" type="ORF">ACHHYP_08560</name>
</gene>
<dbReference type="AlphaFoldDB" id="A0A1V9YPG0"/>
<proteinExistence type="inferred from homology"/>
<dbReference type="EMBL" id="JNBR01001435">
    <property type="protein sequence ID" value="OQR87527.1"/>
    <property type="molecule type" value="Genomic_DNA"/>
</dbReference>
<feature type="signal peptide" evidence="9">
    <location>
        <begin position="1"/>
        <end position="17"/>
    </location>
</feature>
<evidence type="ECO:0000313" key="11">
    <source>
        <dbReference type="Proteomes" id="UP000243579"/>
    </source>
</evidence>
<evidence type="ECO:0000313" key="10">
    <source>
        <dbReference type="EMBL" id="OQR87527.1"/>
    </source>
</evidence>
<feature type="transmembrane region" description="Helical" evidence="8">
    <location>
        <begin position="216"/>
        <end position="236"/>
    </location>
</feature>
<reference evidence="10 11" key="1">
    <citation type="journal article" date="2014" name="Genome Biol. Evol.">
        <title>The secreted proteins of Achlya hypogyna and Thraustotheca clavata identify the ancestral oomycete secretome and reveal gene acquisitions by horizontal gene transfer.</title>
        <authorList>
            <person name="Misner I."/>
            <person name="Blouin N."/>
            <person name="Leonard G."/>
            <person name="Richards T.A."/>
            <person name="Lane C.E."/>
        </authorList>
    </citation>
    <scope>NUCLEOTIDE SEQUENCE [LARGE SCALE GENOMIC DNA]</scope>
    <source>
        <strain evidence="10 11">ATCC 48635</strain>
    </source>
</reference>
<evidence type="ECO:0000256" key="4">
    <source>
        <dbReference type="ARBA" id="ARBA00022692"/>
    </source>
</evidence>
<feature type="transmembrane region" description="Helical" evidence="8">
    <location>
        <begin position="348"/>
        <end position="368"/>
    </location>
</feature>
<dbReference type="STRING" id="1202772.A0A1V9YPG0"/>
<protein>
    <recommendedName>
        <fullName evidence="8">Mannosyltransferase</fullName>
        <ecNumber evidence="8">2.4.1.-</ecNumber>
    </recommendedName>
</protein>
<keyword evidence="4 8" id="KW-0812">Transmembrane</keyword>